<proteinExistence type="predicted"/>
<sequence>MTQADVEAVRAVRSGEVLTQRHQRDSTFHVLVHTLTASTPRPPPCQARRKGCGGGVALYGGGLEAYWGQGWREGAWVSMLVVGAVNILGRELQNTCFYHHVRSQ</sequence>
<keyword evidence="2" id="KW-1185">Reference proteome</keyword>
<evidence type="ECO:0000313" key="2">
    <source>
        <dbReference type="Proteomes" id="UP000324222"/>
    </source>
</evidence>
<evidence type="ECO:0000313" key="1">
    <source>
        <dbReference type="EMBL" id="MPC73903.1"/>
    </source>
</evidence>
<dbReference type="EMBL" id="VSRR010037772">
    <property type="protein sequence ID" value="MPC73903.1"/>
    <property type="molecule type" value="Genomic_DNA"/>
</dbReference>
<dbReference type="AlphaFoldDB" id="A0A5B7HV97"/>
<name>A0A5B7HV97_PORTR</name>
<protein>
    <submittedName>
        <fullName evidence="1">Uncharacterized protein</fullName>
    </submittedName>
</protein>
<organism evidence="1 2">
    <name type="scientific">Portunus trituberculatus</name>
    <name type="common">Swimming crab</name>
    <name type="synonym">Neptunus trituberculatus</name>
    <dbReference type="NCBI Taxonomy" id="210409"/>
    <lineage>
        <taxon>Eukaryota</taxon>
        <taxon>Metazoa</taxon>
        <taxon>Ecdysozoa</taxon>
        <taxon>Arthropoda</taxon>
        <taxon>Crustacea</taxon>
        <taxon>Multicrustacea</taxon>
        <taxon>Malacostraca</taxon>
        <taxon>Eumalacostraca</taxon>
        <taxon>Eucarida</taxon>
        <taxon>Decapoda</taxon>
        <taxon>Pleocyemata</taxon>
        <taxon>Brachyura</taxon>
        <taxon>Eubrachyura</taxon>
        <taxon>Portunoidea</taxon>
        <taxon>Portunidae</taxon>
        <taxon>Portuninae</taxon>
        <taxon>Portunus</taxon>
    </lineage>
</organism>
<dbReference type="Proteomes" id="UP000324222">
    <property type="component" value="Unassembled WGS sequence"/>
</dbReference>
<accession>A0A5B7HV97</accession>
<gene>
    <name evidence="1" type="ORF">E2C01_068245</name>
</gene>
<reference evidence="1 2" key="1">
    <citation type="submission" date="2019-05" db="EMBL/GenBank/DDBJ databases">
        <title>Another draft genome of Portunus trituberculatus and its Hox gene families provides insights of decapod evolution.</title>
        <authorList>
            <person name="Jeong J.-H."/>
            <person name="Song I."/>
            <person name="Kim S."/>
            <person name="Choi T."/>
            <person name="Kim D."/>
            <person name="Ryu S."/>
            <person name="Kim W."/>
        </authorList>
    </citation>
    <scope>NUCLEOTIDE SEQUENCE [LARGE SCALE GENOMIC DNA]</scope>
    <source>
        <tissue evidence="1">Muscle</tissue>
    </source>
</reference>
<comment type="caution">
    <text evidence="1">The sequence shown here is derived from an EMBL/GenBank/DDBJ whole genome shotgun (WGS) entry which is preliminary data.</text>
</comment>